<dbReference type="AlphaFoldDB" id="A0A151X7S4"/>
<dbReference type="EMBL" id="KQ982446">
    <property type="protein sequence ID" value="KYQ56374.1"/>
    <property type="molecule type" value="Genomic_DNA"/>
</dbReference>
<name>A0A151X7S4_9HYME</name>
<sequence>MPFTLLGQILKNFVFGLTMCKLIPYFQVVKVHLVRIRAFTKIASTICNFKITYRKKRG</sequence>
<evidence type="ECO:0000313" key="1">
    <source>
        <dbReference type="EMBL" id="KYQ56374.1"/>
    </source>
</evidence>
<organism evidence="1 2">
    <name type="scientific">Mycetomoellerius zeteki</name>
    <dbReference type="NCBI Taxonomy" id="64791"/>
    <lineage>
        <taxon>Eukaryota</taxon>
        <taxon>Metazoa</taxon>
        <taxon>Ecdysozoa</taxon>
        <taxon>Arthropoda</taxon>
        <taxon>Hexapoda</taxon>
        <taxon>Insecta</taxon>
        <taxon>Pterygota</taxon>
        <taxon>Neoptera</taxon>
        <taxon>Endopterygota</taxon>
        <taxon>Hymenoptera</taxon>
        <taxon>Apocrita</taxon>
        <taxon>Aculeata</taxon>
        <taxon>Formicoidea</taxon>
        <taxon>Formicidae</taxon>
        <taxon>Myrmicinae</taxon>
        <taxon>Mycetomoellerius</taxon>
    </lineage>
</organism>
<proteinExistence type="predicted"/>
<dbReference type="Proteomes" id="UP000075809">
    <property type="component" value="Unassembled WGS sequence"/>
</dbReference>
<evidence type="ECO:0000313" key="2">
    <source>
        <dbReference type="Proteomes" id="UP000075809"/>
    </source>
</evidence>
<accession>A0A151X7S4</accession>
<protein>
    <submittedName>
        <fullName evidence="1">Uncharacterized protein</fullName>
    </submittedName>
</protein>
<keyword evidence="2" id="KW-1185">Reference proteome</keyword>
<reference evidence="1 2" key="1">
    <citation type="submission" date="2015-09" db="EMBL/GenBank/DDBJ databases">
        <title>Trachymyrmex zeteki WGS genome.</title>
        <authorList>
            <person name="Nygaard S."/>
            <person name="Hu H."/>
            <person name="Boomsma J."/>
            <person name="Zhang G."/>
        </authorList>
    </citation>
    <scope>NUCLEOTIDE SEQUENCE [LARGE SCALE GENOMIC DNA]</scope>
    <source>
        <strain evidence="1">Tzet28-1</strain>
        <tissue evidence="1">Whole body</tissue>
    </source>
</reference>
<gene>
    <name evidence="1" type="ORF">ALC60_04782</name>
</gene>